<keyword evidence="3" id="KW-0999">Mitochondrion inner membrane</keyword>
<gene>
    <name evidence="7" type="ORF">BQ4739_LOCUS15470</name>
</gene>
<dbReference type="GO" id="GO:0045271">
    <property type="term" value="C:respiratory chain complex I"/>
    <property type="evidence" value="ECO:0007669"/>
    <property type="project" value="InterPro"/>
</dbReference>
<dbReference type="AlphaFoldDB" id="A0A383WC21"/>
<keyword evidence="5" id="KW-0496">Mitochondrion</keyword>
<evidence type="ECO:0000256" key="4">
    <source>
        <dbReference type="ARBA" id="ARBA00022989"/>
    </source>
</evidence>
<keyword evidence="2" id="KW-0812">Transmembrane</keyword>
<dbReference type="InterPro" id="IPR039205">
    <property type="entry name" value="NDUFA11"/>
</dbReference>
<reference evidence="7 8" key="1">
    <citation type="submission" date="2016-10" db="EMBL/GenBank/DDBJ databases">
        <authorList>
            <person name="Cai Z."/>
        </authorList>
    </citation>
    <scope>NUCLEOTIDE SEQUENCE [LARGE SCALE GENOMIC DNA]</scope>
</reference>
<dbReference type="GO" id="GO:0005743">
    <property type="term" value="C:mitochondrial inner membrane"/>
    <property type="evidence" value="ECO:0007669"/>
    <property type="project" value="UniProtKB-SubCell"/>
</dbReference>
<evidence type="ECO:0000256" key="5">
    <source>
        <dbReference type="ARBA" id="ARBA00023128"/>
    </source>
</evidence>
<dbReference type="EMBL" id="FNXT01001226">
    <property type="protein sequence ID" value="SZX75168.1"/>
    <property type="molecule type" value="Genomic_DNA"/>
</dbReference>
<evidence type="ECO:0000313" key="7">
    <source>
        <dbReference type="EMBL" id="SZX75168.1"/>
    </source>
</evidence>
<dbReference type="Pfam" id="PF02466">
    <property type="entry name" value="Tim17"/>
    <property type="match status" value="1"/>
</dbReference>
<accession>A0A383WC21</accession>
<protein>
    <submittedName>
        <fullName evidence="7">Uncharacterized protein</fullName>
    </submittedName>
</protein>
<dbReference type="PANTHER" id="PTHR21382:SF1">
    <property type="entry name" value="NADH DEHYDROGENASE [UBIQUINONE] 1 ALPHA SUBCOMPLEX SUBUNIT 11"/>
    <property type="match status" value="1"/>
</dbReference>
<keyword evidence="4" id="KW-1133">Transmembrane helix</keyword>
<organism evidence="7 8">
    <name type="scientific">Tetradesmus obliquus</name>
    <name type="common">Green alga</name>
    <name type="synonym">Acutodesmus obliquus</name>
    <dbReference type="NCBI Taxonomy" id="3088"/>
    <lineage>
        <taxon>Eukaryota</taxon>
        <taxon>Viridiplantae</taxon>
        <taxon>Chlorophyta</taxon>
        <taxon>core chlorophytes</taxon>
        <taxon>Chlorophyceae</taxon>
        <taxon>CS clade</taxon>
        <taxon>Sphaeropleales</taxon>
        <taxon>Scenedesmaceae</taxon>
        <taxon>Tetradesmus</taxon>
    </lineage>
</organism>
<keyword evidence="8" id="KW-1185">Reference proteome</keyword>
<name>A0A383WC21_TETOB</name>
<evidence type="ECO:0000256" key="2">
    <source>
        <dbReference type="ARBA" id="ARBA00022692"/>
    </source>
</evidence>
<dbReference type="PANTHER" id="PTHR21382">
    <property type="entry name" value="NADH-UBIQUINONE OXIDOREDUCTASE SUBUNIT"/>
    <property type="match status" value="1"/>
</dbReference>
<evidence type="ECO:0000256" key="3">
    <source>
        <dbReference type="ARBA" id="ARBA00022792"/>
    </source>
</evidence>
<evidence type="ECO:0000256" key="6">
    <source>
        <dbReference type="ARBA" id="ARBA00023136"/>
    </source>
</evidence>
<dbReference type="GO" id="GO:0006120">
    <property type="term" value="P:mitochondrial electron transport, NADH to ubiquinone"/>
    <property type="evidence" value="ECO:0007669"/>
    <property type="project" value="InterPro"/>
</dbReference>
<sequence>MARANEDCLDSAKQMAGAMAVAGVPVGFFKAHVTLKDMTLQEKMQRWQNVKLTARIIPQLTHLLLCHDMTLQEKMQRWQNVKLTARIMANPMATFAAAGFAYKATECSMRHYLGREDSLNSMVGGAAVGAVLGLKANSGAVALKYGALVAGTMLITDFLTKMVPALTSDLKSTGPIEIQKKPAAASQ</sequence>
<evidence type="ECO:0000256" key="1">
    <source>
        <dbReference type="ARBA" id="ARBA00004448"/>
    </source>
</evidence>
<evidence type="ECO:0000313" key="8">
    <source>
        <dbReference type="Proteomes" id="UP000256970"/>
    </source>
</evidence>
<comment type="subcellular location">
    <subcellularLocation>
        <location evidence="1">Mitochondrion inner membrane</location>
        <topology evidence="1">Multi-pass membrane protein</topology>
    </subcellularLocation>
</comment>
<proteinExistence type="predicted"/>
<dbReference type="Proteomes" id="UP000256970">
    <property type="component" value="Unassembled WGS sequence"/>
</dbReference>
<keyword evidence="6" id="KW-0472">Membrane</keyword>